<dbReference type="PANTHER" id="PTHR22801:SF63">
    <property type="entry name" value="C-TYPE LECTIN DOMAIN-CONTAINING PROTEIN"/>
    <property type="match status" value="1"/>
</dbReference>
<dbReference type="PANTHER" id="PTHR22801">
    <property type="entry name" value="LITHOSTATHINE"/>
    <property type="match status" value="1"/>
</dbReference>
<organism evidence="7 8">
    <name type="scientific">Branchiostoma floridae</name>
    <name type="common">Florida lancelet</name>
    <name type="synonym">Amphioxus</name>
    <dbReference type="NCBI Taxonomy" id="7739"/>
    <lineage>
        <taxon>Eukaryota</taxon>
        <taxon>Metazoa</taxon>
        <taxon>Chordata</taxon>
        <taxon>Cephalochordata</taxon>
        <taxon>Leptocardii</taxon>
        <taxon>Amphioxiformes</taxon>
        <taxon>Branchiostomatidae</taxon>
        <taxon>Branchiostoma</taxon>
    </lineage>
</organism>
<keyword evidence="1" id="KW-1015">Disulfide bond</keyword>
<feature type="transmembrane region" description="Helical" evidence="3">
    <location>
        <begin position="438"/>
        <end position="459"/>
    </location>
</feature>
<dbReference type="Pfam" id="PF00041">
    <property type="entry name" value="fn3"/>
    <property type="match status" value="1"/>
</dbReference>
<feature type="compositionally biased region" description="Low complexity" evidence="2">
    <location>
        <begin position="371"/>
        <end position="386"/>
    </location>
</feature>
<dbReference type="PROSITE" id="PS50041">
    <property type="entry name" value="C_TYPE_LECTIN_2"/>
    <property type="match status" value="2"/>
</dbReference>
<evidence type="ECO:0000256" key="1">
    <source>
        <dbReference type="ARBA" id="ARBA00023157"/>
    </source>
</evidence>
<keyword evidence="3" id="KW-0812">Transmembrane</keyword>
<dbReference type="InterPro" id="IPR003961">
    <property type="entry name" value="FN3_dom"/>
</dbReference>
<keyword evidence="3" id="KW-0472">Membrane</keyword>
<dbReference type="CDD" id="cd00063">
    <property type="entry name" value="FN3"/>
    <property type="match status" value="1"/>
</dbReference>
<dbReference type="Gene3D" id="2.60.40.10">
    <property type="entry name" value="Immunoglobulins"/>
    <property type="match status" value="1"/>
</dbReference>
<gene>
    <name evidence="8" type="primary">LOC118410776</name>
</gene>
<feature type="region of interest" description="Disordered" evidence="2">
    <location>
        <begin position="365"/>
        <end position="396"/>
    </location>
</feature>
<sequence length="502" mass="54532">MMVGPCTLEFWRLMTLVIMTTSAKVTAQVCPVAGYVIFNGVCYKHFAEQKTYDDARQTCAADGGLVAMPKDNATNTFIHNLGPLSHYWIGLTDVDNEGQWVFEDGQTLESSGFSNWYPGEPNDEHGREDCTEVGTSEHFWNDIPCTETKEFVCQRVCPVAGYVIFNGVCYKHFAERKTYDDARQTCAADGGLVAMPKDNAINTFIHNLGPLSHYWIGLTDVDNEGQWVFEDGQTLESSGFSNWQPGEPNDALGREDCAEVLPSEHVWNDIPCTGTKRFVCQQISGLSGLTLDDAGMGHLSVSWTVVEGLPISRYRLRYQPADGSGSYRDLSPAPAVGATSATVRGLQADTDYNITLTSFGEDDQPNGVISGTYTTGPTTTHTYTTPRAQTEGPTTSPHLTGPIASPAVGAAMPSTYPTTTHTYTTPRAQTEVAATGTIVGIVIGVIAAIALTVALVYIFTRKMICGKGDEEHADVAPPVRSSSRRRTDNIYAVPMDTYHLPS</sequence>
<dbReference type="Gene3D" id="3.10.100.10">
    <property type="entry name" value="Mannose-Binding Protein A, subunit A"/>
    <property type="match status" value="2"/>
</dbReference>
<dbReference type="SUPFAM" id="SSF56436">
    <property type="entry name" value="C-type lectin-like"/>
    <property type="match status" value="2"/>
</dbReference>
<accession>A0A9J7KR93</accession>
<dbReference type="InterPro" id="IPR016187">
    <property type="entry name" value="CTDL_fold"/>
</dbReference>
<dbReference type="PROSITE" id="PS00615">
    <property type="entry name" value="C_TYPE_LECTIN_1"/>
    <property type="match status" value="2"/>
</dbReference>
<feature type="signal peptide" evidence="4">
    <location>
        <begin position="1"/>
        <end position="27"/>
    </location>
</feature>
<proteinExistence type="predicted"/>
<name>A0A9J7KR93_BRAFL</name>
<protein>
    <submittedName>
        <fullName evidence="8">Uncharacterized protein LOC118410776</fullName>
    </submittedName>
</protein>
<feature type="domain" description="C-type lectin" evidence="5">
    <location>
        <begin position="165"/>
        <end position="281"/>
    </location>
</feature>
<dbReference type="AlphaFoldDB" id="A0A9J7KR93"/>
<evidence type="ECO:0000256" key="3">
    <source>
        <dbReference type="SAM" id="Phobius"/>
    </source>
</evidence>
<keyword evidence="7" id="KW-1185">Reference proteome</keyword>
<dbReference type="InterPro" id="IPR018378">
    <property type="entry name" value="C-type_lectin_CS"/>
</dbReference>
<evidence type="ECO:0000256" key="4">
    <source>
        <dbReference type="SAM" id="SignalP"/>
    </source>
</evidence>
<dbReference type="InterPro" id="IPR036116">
    <property type="entry name" value="FN3_sf"/>
</dbReference>
<dbReference type="SUPFAM" id="SSF49265">
    <property type="entry name" value="Fibronectin type III"/>
    <property type="match status" value="1"/>
</dbReference>
<dbReference type="Pfam" id="PF00059">
    <property type="entry name" value="Lectin_C"/>
    <property type="match status" value="2"/>
</dbReference>
<dbReference type="GeneID" id="118410776"/>
<keyword evidence="3" id="KW-1133">Transmembrane helix</keyword>
<dbReference type="PROSITE" id="PS50853">
    <property type="entry name" value="FN3"/>
    <property type="match status" value="1"/>
</dbReference>
<evidence type="ECO:0000313" key="8">
    <source>
        <dbReference type="RefSeq" id="XP_035668468.1"/>
    </source>
</evidence>
<feature type="domain" description="C-type lectin" evidence="5">
    <location>
        <begin position="38"/>
        <end position="154"/>
    </location>
</feature>
<evidence type="ECO:0000256" key="2">
    <source>
        <dbReference type="SAM" id="MobiDB-lite"/>
    </source>
</evidence>
<dbReference type="InterPro" id="IPR001304">
    <property type="entry name" value="C-type_lectin-like"/>
</dbReference>
<evidence type="ECO:0000259" key="5">
    <source>
        <dbReference type="PROSITE" id="PS50041"/>
    </source>
</evidence>
<evidence type="ECO:0000259" key="6">
    <source>
        <dbReference type="PROSITE" id="PS50853"/>
    </source>
</evidence>
<dbReference type="RefSeq" id="XP_035668468.1">
    <property type="nucleotide sequence ID" value="XM_035812575.1"/>
</dbReference>
<dbReference type="SMART" id="SM00034">
    <property type="entry name" value="CLECT"/>
    <property type="match status" value="2"/>
</dbReference>
<evidence type="ECO:0000313" key="7">
    <source>
        <dbReference type="Proteomes" id="UP000001554"/>
    </source>
</evidence>
<dbReference type="InterPro" id="IPR016186">
    <property type="entry name" value="C-type_lectin-like/link_sf"/>
</dbReference>
<dbReference type="InterPro" id="IPR050801">
    <property type="entry name" value="Ca-Dep_Lectins_ImmuneDev"/>
</dbReference>
<dbReference type="OrthoDB" id="418245at2759"/>
<dbReference type="KEGG" id="bfo:118410776"/>
<feature type="domain" description="Fibronectin type-III" evidence="6">
    <location>
        <begin position="285"/>
        <end position="378"/>
    </location>
</feature>
<feature type="chain" id="PRO_5039887607" evidence="4">
    <location>
        <begin position="28"/>
        <end position="502"/>
    </location>
</feature>
<reference evidence="7" key="1">
    <citation type="journal article" date="2020" name="Nat. Ecol. Evol.">
        <title>Deeply conserved synteny resolves early events in vertebrate evolution.</title>
        <authorList>
            <person name="Simakov O."/>
            <person name="Marletaz F."/>
            <person name="Yue J.X."/>
            <person name="O'Connell B."/>
            <person name="Jenkins J."/>
            <person name="Brandt A."/>
            <person name="Calef R."/>
            <person name="Tung C.H."/>
            <person name="Huang T.K."/>
            <person name="Schmutz J."/>
            <person name="Satoh N."/>
            <person name="Yu J.K."/>
            <person name="Putnam N.H."/>
            <person name="Green R.E."/>
            <person name="Rokhsar D.S."/>
        </authorList>
    </citation>
    <scope>NUCLEOTIDE SEQUENCE [LARGE SCALE GENOMIC DNA]</scope>
    <source>
        <strain evidence="7">S238N-H82</strain>
    </source>
</reference>
<dbReference type="InterPro" id="IPR013783">
    <property type="entry name" value="Ig-like_fold"/>
</dbReference>
<feature type="compositionally biased region" description="Polar residues" evidence="2">
    <location>
        <begin position="387"/>
        <end position="396"/>
    </location>
</feature>
<keyword evidence="4" id="KW-0732">Signal</keyword>
<reference evidence="8" key="2">
    <citation type="submission" date="2025-08" db="UniProtKB">
        <authorList>
            <consortium name="RefSeq"/>
        </authorList>
    </citation>
    <scope>IDENTIFICATION</scope>
    <source>
        <strain evidence="8">S238N-H82</strain>
        <tissue evidence="8">Testes</tissue>
    </source>
</reference>
<dbReference type="OMA" id="TFISAPD"/>
<dbReference type="Proteomes" id="UP000001554">
    <property type="component" value="Chromosome 3"/>
</dbReference>